<dbReference type="GO" id="GO:0003755">
    <property type="term" value="F:peptidyl-prolyl cis-trans isomerase activity"/>
    <property type="evidence" value="ECO:0007669"/>
    <property type="project" value="UniProtKB-EC"/>
</dbReference>
<keyword evidence="9" id="KW-1185">Reference proteome</keyword>
<evidence type="ECO:0000256" key="1">
    <source>
        <dbReference type="ARBA" id="ARBA00000971"/>
    </source>
</evidence>
<evidence type="ECO:0000313" key="8">
    <source>
        <dbReference type="EMBL" id="MFC0351566.1"/>
    </source>
</evidence>
<evidence type="ECO:0000256" key="5">
    <source>
        <dbReference type="PROSITE-ProRule" id="PRU00277"/>
    </source>
</evidence>
<dbReference type="InterPro" id="IPR046357">
    <property type="entry name" value="PPIase_dom_sf"/>
</dbReference>
<evidence type="ECO:0000256" key="3">
    <source>
        <dbReference type="ARBA" id="ARBA00023110"/>
    </source>
</evidence>
<feature type="domain" description="PPIase FKBP-type" evidence="7">
    <location>
        <begin position="26"/>
        <end position="118"/>
    </location>
</feature>
<evidence type="ECO:0000313" key="9">
    <source>
        <dbReference type="Proteomes" id="UP001589844"/>
    </source>
</evidence>
<proteinExistence type="inferred from homology"/>
<comment type="caution">
    <text evidence="8">The sequence shown here is derived from an EMBL/GenBank/DDBJ whole genome shotgun (WGS) entry which is preliminary data.</text>
</comment>
<evidence type="ECO:0000256" key="4">
    <source>
        <dbReference type="ARBA" id="ARBA00023235"/>
    </source>
</evidence>
<dbReference type="SUPFAM" id="SSF54534">
    <property type="entry name" value="FKBP-like"/>
    <property type="match status" value="1"/>
</dbReference>
<dbReference type="EMBL" id="JBHLXJ010000018">
    <property type="protein sequence ID" value="MFC0351566.1"/>
    <property type="molecule type" value="Genomic_DNA"/>
</dbReference>
<dbReference type="Gene3D" id="3.10.50.40">
    <property type="match status" value="1"/>
</dbReference>
<dbReference type="PANTHER" id="PTHR43811">
    <property type="entry name" value="FKBP-TYPE PEPTIDYL-PROLYL CIS-TRANS ISOMERASE FKPA"/>
    <property type="match status" value="1"/>
</dbReference>
<evidence type="ECO:0000256" key="6">
    <source>
        <dbReference type="RuleBase" id="RU003915"/>
    </source>
</evidence>
<accession>A0ABV6IKN4</accession>
<comment type="catalytic activity">
    <reaction evidence="1 5 6">
        <text>[protein]-peptidylproline (omega=180) = [protein]-peptidylproline (omega=0)</text>
        <dbReference type="Rhea" id="RHEA:16237"/>
        <dbReference type="Rhea" id="RHEA-COMP:10747"/>
        <dbReference type="Rhea" id="RHEA-COMP:10748"/>
        <dbReference type="ChEBI" id="CHEBI:83833"/>
        <dbReference type="ChEBI" id="CHEBI:83834"/>
        <dbReference type="EC" id="5.2.1.8"/>
    </reaction>
</comment>
<evidence type="ECO:0000256" key="2">
    <source>
        <dbReference type="ARBA" id="ARBA00006577"/>
    </source>
</evidence>
<dbReference type="PROSITE" id="PS50059">
    <property type="entry name" value="FKBP_PPIASE"/>
    <property type="match status" value="1"/>
</dbReference>
<name>A0ABV6IKN4_9BURK</name>
<organism evidence="8 9">
    <name type="scientific">Undibacterium danionis</name>
    <dbReference type="NCBI Taxonomy" id="1812100"/>
    <lineage>
        <taxon>Bacteria</taxon>
        <taxon>Pseudomonadati</taxon>
        <taxon>Pseudomonadota</taxon>
        <taxon>Betaproteobacteria</taxon>
        <taxon>Burkholderiales</taxon>
        <taxon>Oxalobacteraceae</taxon>
        <taxon>Undibacterium</taxon>
    </lineage>
</organism>
<gene>
    <name evidence="8" type="ORF">ACFFJH_17220</name>
</gene>
<dbReference type="EC" id="5.2.1.8" evidence="6"/>
<protein>
    <recommendedName>
        <fullName evidence="6">Peptidyl-prolyl cis-trans isomerase</fullName>
        <ecNumber evidence="6">5.2.1.8</ecNumber>
    </recommendedName>
</protein>
<keyword evidence="4 5" id="KW-0413">Isomerase</keyword>
<dbReference type="Proteomes" id="UP001589844">
    <property type="component" value="Unassembled WGS sequence"/>
</dbReference>
<dbReference type="RefSeq" id="WP_390214176.1">
    <property type="nucleotide sequence ID" value="NZ_JBHLXJ010000018.1"/>
</dbReference>
<keyword evidence="3 5" id="KW-0697">Rotamase</keyword>
<reference evidence="8 9" key="1">
    <citation type="submission" date="2024-09" db="EMBL/GenBank/DDBJ databases">
        <authorList>
            <person name="Sun Q."/>
            <person name="Mori K."/>
        </authorList>
    </citation>
    <scope>NUCLEOTIDE SEQUENCE [LARGE SCALE GENOMIC DNA]</scope>
    <source>
        <strain evidence="8 9">CCM 8677</strain>
    </source>
</reference>
<comment type="similarity">
    <text evidence="2 6">Belongs to the FKBP-type PPIase family.</text>
</comment>
<sequence>MSAITTVSGLQYEDKIEGTGAEATTGKNVQVHYTGWLQNPDGSAGKKFDSSKDRGEPFEFALGAGQVIKGWDEGVQGMKIGGTRVLTIPAALGYGARGAGGVIPPHATLIFEVELLGV</sequence>
<dbReference type="Pfam" id="PF00254">
    <property type="entry name" value="FKBP_C"/>
    <property type="match status" value="1"/>
</dbReference>
<dbReference type="PANTHER" id="PTHR43811:SF19">
    <property type="entry name" value="39 KDA FK506-BINDING NUCLEAR PROTEIN"/>
    <property type="match status" value="1"/>
</dbReference>
<evidence type="ECO:0000259" key="7">
    <source>
        <dbReference type="PROSITE" id="PS50059"/>
    </source>
</evidence>
<dbReference type="InterPro" id="IPR001179">
    <property type="entry name" value="PPIase_FKBP_dom"/>
</dbReference>